<gene>
    <name evidence="1" type="ORF">Loak_2255</name>
</gene>
<name>A0A0W0WXS7_9GAMM</name>
<dbReference type="PROSITE" id="PS51257">
    <property type="entry name" value="PROKAR_LIPOPROTEIN"/>
    <property type="match status" value="1"/>
</dbReference>
<dbReference type="GO" id="GO:0004519">
    <property type="term" value="F:endonuclease activity"/>
    <property type="evidence" value="ECO:0007669"/>
    <property type="project" value="UniProtKB-KW"/>
</dbReference>
<comment type="caution">
    <text evidence="1">The sequence shown here is derived from an EMBL/GenBank/DDBJ whole genome shotgun (WGS) entry which is preliminary data.</text>
</comment>
<organism evidence="1 2">
    <name type="scientific">Legionella oakridgensis</name>
    <dbReference type="NCBI Taxonomy" id="29423"/>
    <lineage>
        <taxon>Bacteria</taxon>
        <taxon>Pseudomonadati</taxon>
        <taxon>Pseudomonadota</taxon>
        <taxon>Gammaproteobacteria</taxon>
        <taxon>Legionellales</taxon>
        <taxon>Legionellaceae</taxon>
        <taxon>Legionella</taxon>
    </lineage>
</organism>
<keyword evidence="1" id="KW-0378">Hydrolase</keyword>
<keyword evidence="1" id="KW-0255">Endonuclease</keyword>
<accession>A0A0W0WXS7</accession>
<proteinExistence type="predicted"/>
<protein>
    <submittedName>
        <fullName evidence="1">Secreted endonuclease</fullName>
    </submittedName>
</protein>
<dbReference type="RefSeq" id="WP_025386014.1">
    <property type="nucleotide sequence ID" value="NZ_LCUA01000033.1"/>
</dbReference>
<dbReference type="AlphaFoldDB" id="A0A0W0WXS7"/>
<evidence type="ECO:0000313" key="1">
    <source>
        <dbReference type="EMBL" id="KTD37119.1"/>
    </source>
</evidence>
<reference evidence="1 2" key="1">
    <citation type="submission" date="2015-11" db="EMBL/GenBank/DDBJ databases">
        <title>Genomic analysis of 38 Legionella species identifies large and diverse effector repertoires.</title>
        <authorList>
            <person name="Burstein D."/>
            <person name="Amaro F."/>
            <person name="Zusman T."/>
            <person name="Lifshitz Z."/>
            <person name="Cohen O."/>
            <person name="Gilbert J.A."/>
            <person name="Pupko T."/>
            <person name="Shuman H.A."/>
            <person name="Segal G."/>
        </authorList>
    </citation>
    <scope>NUCLEOTIDE SEQUENCE [LARGE SCALE GENOMIC DNA]</scope>
    <source>
        <strain evidence="1 2">Oak Ridge-10</strain>
    </source>
</reference>
<dbReference type="EMBL" id="LNYP01000031">
    <property type="protein sequence ID" value="KTD37119.1"/>
    <property type="molecule type" value="Genomic_DNA"/>
</dbReference>
<dbReference type="PATRIC" id="fig|29423.5.peg.2367"/>
<sequence>MIKYIALVIVSLGMTGCSVHDEHYYRMNPKALQHAMRDCPAQSHASLNCKQLEEIAARLQEMGYQLRLNPQEYGIRILALQETIAKQELSLKQNEAQPELKAQLDENKQQLRERLAVVKWLESPES</sequence>
<dbReference type="Proteomes" id="UP000054858">
    <property type="component" value="Unassembled WGS sequence"/>
</dbReference>
<evidence type="ECO:0000313" key="2">
    <source>
        <dbReference type="Proteomes" id="UP000054858"/>
    </source>
</evidence>
<keyword evidence="1" id="KW-0540">Nuclease</keyword>